<dbReference type="EMBL" id="LFZN01000136">
    <property type="protein sequence ID" value="KXS97693.1"/>
    <property type="molecule type" value="Genomic_DNA"/>
</dbReference>
<protein>
    <submittedName>
        <fullName evidence="1">Uncharacterized protein</fullName>
    </submittedName>
</protein>
<proteinExistence type="predicted"/>
<dbReference type="Proteomes" id="UP000070133">
    <property type="component" value="Unassembled WGS sequence"/>
</dbReference>
<gene>
    <name evidence="1" type="ORF">AC578_1477</name>
</gene>
<keyword evidence="2" id="KW-1185">Reference proteome</keyword>
<evidence type="ECO:0000313" key="1">
    <source>
        <dbReference type="EMBL" id="KXS97693.1"/>
    </source>
</evidence>
<dbReference type="AlphaFoldDB" id="A0A139H5E1"/>
<comment type="caution">
    <text evidence="1">The sequence shown here is derived from an EMBL/GenBank/DDBJ whole genome shotgun (WGS) entry which is preliminary data.</text>
</comment>
<evidence type="ECO:0000313" key="2">
    <source>
        <dbReference type="Proteomes" id="UP000070133"/>
    </source>
</evidence>
<reference evidence="1 2" key="1">
    <citation type="submission" date="2015-07" db="EMBL/GenBank/DDBJ databases">
        <title>Comparative genomics of the Sigatoka disease complex on banana suggests a link between parallel evolutionary changes in Pseudocercospora fijiensis and Pseudocercospora eumusae and increased virulence on the banana host.</title>
        <authorList>
            <person name="Chang T.-C."/>
            <person name="Salvucci A."/>
            <person name="Crous P.W."/>
            <person name="Stergiopoulos I."/>
        </authorList>
    </citation>
    <scope>NUCLEOTIDE SEQUENCE [LARGE SCALE GENOMIC DNA]</scope>
    <source>
        <strain evidence="1 2">CBS 114824</strain>
    </source>
</reference>
<organism evidence="1 2">
    <name type="scientific">Pseudocercospora eumusae</name>
    <dbReference type="NCBI Taxonomy" id="321146"/>
    <lineage>
        <taxon>Eukaryota</taxon>
        <taxon>Fungi</taxon>
        <taxon>Dikarya</taxon>
        <taxon>Ascomycota</taxon>
        <taxon>Pezizomycotina</taxon>
        <taxon>Dothideomycetes</taxon>
        <taxon>Dothideomycetidae</taxon>
        <taxon>Mycosphaerellales</taxon>
        <taxon>Mycosphaerellaceae</taxon>
        <taxon>Pseudocercospora</taxon>
    </lineage>
</organism>
<accession>A0A139H5E1</accession>
<name>A0A139H5E1_9PEZI</name>
<sequence>MLETAPIGSTMATFWLVVTMASKSAPPKSSSKVTLAVVAAKASEMIPASKTVSRQARPSPDVRSNQFRWNHGSLTALVHVMESYGRESLERGILTTLDMLFSRAML</sequence>